<dbReference type="Pfam" id="PF11842">
    <property type="entry name" value="DUF3362"/>
    <property type="match status" value="1"/>
</dbReference>
<evidence type="ECO:0000313" key="9">
    <source>
        <dbReference type="EMBL" id="QQO09769.1"/>
    </source>
</evidence>
<dbReference type="InterPro" id="IPR007197">
    <property type="entry name" value="rSAM"/>
</dbReference>
<dbReference type="SUPFAM" id="SSF102114">
    <property type="entry name" value="Radical SAM enzymes"/>
    <property type="match status" value="1"/>
</dbReference>
<feature type="region of interest" description="Disordered" evidence="7">
    <location>
        <begin position="605"/>
        <end position="636"/>
    </location>
</feature>
<comment type="cofactor">
    <cofactor evidence="6">
        <name>[4Fe-4S] cluster</name>
        <dbReference type="ChEBI" id="CHEBI:49883"/>
    </cofactor>
    <text evidence="6">Binds 1 [4Fe-4S] cluster. The cluster is coordinated with 3 cysteines and an exchangeable S-adenosyl-L-methionine.</text>
</comment>
<proteinExistence type="inferred from homology"/>
<dbReference type="SFLD" id="SFLDG01069">
    <property type="entry name" value="UPF0313"/>
    <property type="match status" value="1"/>
</dbReference>
<dbReference type="AlphaFoldDB" id="A0A7T8B9M3"/>
<dbReference type="InterPro" id="IPR022946">
    <property type="entry name" value="UPF0313"/>
</dbReference>
<dbReference type="InterPro" id="IPR058240">
    <property type="entry name" value="rSAM_sf"/>
</dbReference>
<dbReference type="RefSeq" id="WP_215627072.1">
    <property type="nucleotide sequence ID" value="NZ_CP067089.2"/>
</dbReference>
<dbReference type="PROSITE" id="PS51918">
    <property type="entry name" value="RADICAL_SAM"/>
    <property type="match status" value="1"/>
</dbReference>
<accession>A0A7T8B9M3</accession>
<dbReference type="SFLD" id="SFLDS00029">
    <property type="entry name" value="Radical_SAM"/>
    <property type="match status" value="1"/>
</dbReference>
<reference evidence="9" key="1">
    <citation type="submission" date="2021-01" db="EMBL/GenBank/DDBJ databases">
        <title>Description of Breznakiella homolactica.</title>
        <authorList>
            <person name="Song Y."/>
            <person name="Brune A."/>
        </authorList>
    </citation>
    <scope>NUCLEOTIDE SEQUENCE</scope>
    <source>
        <strain evidence="9">RmG30</strain>
    </source>
</reference>
<feature type="binding site" evidence="6">
    <location>
        <position position="330"/>
    </location>
    <ligand>
        <name>[4Fe-4S] cluster</name>
        <dbReference type="ChEBI" id="CHEBI:49883"/>
        <note>4Fe-4S-S-AdoMet</note>
    </ligand>
</feature>
<evidence type="ECO:0000256" key="4">
    <source>
        <dbReference type="ARBA" id="ARBA00023004"/>
    </source>
</evidence>
<feature type="domain" description="Radical SAM core" evidence="8">
    <location>
        <begin position="312"/>
        <end position="585"/>
    </location>
</feature>
<keyword evidence="1 6" id="KW-0004">4Fe-4S</keyword>
<keyword evidence="3 6" id="KW-0479">Metal-binding</keyword>
<dbReference type="NCBIfam" id="TIGR03904">
    <property type="entry name" value="SAM_YgiQ"/>
    <property type="match status" value="1"/>
</dbReference>
<dbReference type="Pfam" id="PF04055">
    <property type="entry name" value="Radical_SAM"/>
    <property type="match status" value="1"/>
</dbReference>
<sequence>MPAPSAVSQSRSTQLNFLPVSRADMDRRGWDFCDFIFVSGDAYVDHPSFAAAIISRCLEADGFRVGIIPQPDWKDPASYRALGRPRLAFLAGAGNMDSMVAHYTAAKKPRSDDSYSPGGLGGKRPDRALLRYVEGIRAAYKDIPVIIGGIEASLRRFAHYDYWSDTVRRSVLLDSKADILVYGMGETPILEIARRLHAGEAIGAITDVRGTCVRSRGKPAFTEDSAIELPPYDTVKGGDPDSLKSYAEHFMEQKRQADPGTGKILAEQTDDRWVIQNPPAFPLSKDEFDRVYELPYAREAHPMYTAAGGIPALKEVRFSLTASRGCFGGCSFCAITFHQGRAVTARSAASLVREAKELAEQENFKGYIHDVGGPTANFCTPGCPRQDKGGFCPDRECLFPEPCPRLRKDHTSYMESLRLLRNIKGIKKVFIRSGIRFDYLLGDTKNGSRFLDTLCEYHVSGQLKVAPEHISPKVLAVMGKSPPEAYEVFKRRYAETNRRLGLKQYLIPYFISSHPGSDLEDAVELALYLKKSRFVPDQVQDFYPTPGTLSTAMYRTGIDPRTMEPVSVPRGDREKRLQRALLQFNRRESKNLVLEALRKAGRPDLIGPGPDCLIPENGKPPGNNGVRTHKKTNRSR</sequence>
<evidence type="ECO:0000256" key="5">
    <source>
        <dbReference type="ARBA" id="ARBA00023014"/>
    </source>
</evidence>
<dbReference type="HAMAP" id="MF_01251">
    <property type="entry name" value="UPF0313"/>
    <property type="match status" value="1"/>
</dbReference>
<evidence type="ECO:0000256" key="6">
    <source>
        <dbReference type="HAMAP-Rule" id="MF_01251"/>
    </source>
</evidence>
<dbReference type="Gene3D" id="3.80.30.20">
    <property type="entry name" value="tm_1862 like domain"/>
    <property type="match status" value="1"/>
</dbReference>
<dbReference type="InterPro" id="IPR013704">
    <property type="entry name" value="UPF0313_N"/>
</dbReference>
<comment type="similarity">
    <text evidence="6">Belongs to the UPF0313 family.</text>
</comment>
<dbReference type="GO" id="GO:0003824">
    <property type="term" value="F:catalytic activity"/>
    <property type="evidence" value="ECO:0007669"/>
    <property type="project" value="InterPro"/>
</dbReference>
<dbReference type="GO" id="GO:0005506">
    <property type="term" value="F:iron ion binding"/>
    <property type="evidence" value="ECO:0007669"/>
    <property type="project" value="UniProtKB-UniRule"/>
</dbReference>
<dbReference type="Pfam" id="PF08497">
    <property type="entry name" value="Radical_SAM_N"/>
    <property type="match status" value="1"/>
</dbReference>
<dbReference type="PANTHER" id="PTHR32331">
    <property type="entry name" value="UPF0313 PROTEIN YGIQ"/>
    <property type="match status" value="1"/>
</dbReference>
<dbReference type="InterPro" id="IPR024560">
    <property type="entry name" value="UPF0313_C"/>
</dbReference>
<gene>
    <name evidence="9" type="ORF">JFL75_02325</name>
</gene>
<name>A0A7T8B9M3_9SPIR</name>
<evidence type="ECO:0000259" key="8">
    <source>
        <dbReference type="PROSITE" id="PS51918"/>
    </source>
</evidence>
<evidence type="ECO:0000256" key="1">
    <source>
        <dbReference type="ARBA" id="ARBA00022485"/>
    </source>
</evidence>
<keyword evidence="4 6" id="KW-0408">Iron</keyword>
<feature type="compositionally biased region" description="Basic residues" evidence="7">
    <location>
        <begin position="627"/>
        <end position="636"/>
    </location>
</feature>
<dbReference type="PANTHER" id="PTHR32331:SF0">
    <property type="entry name" value="UPF0313 PROTEIN YGIQ"/>
    <property type="match status" value="1"/>
</dbReference>
<keyword evidence="5 6" id="KW-0411">Iron-sulfur</keyword>
<dbReference type="InterPro" id="IPR023404">
    <property type="entry name" value="rSAM_horseshoe"/>
</dbReference>
<dbReference type="Proteomes" id="UP000595917">
    <property type="component" value="Chromosome"/>
</dbReference>
<dbReference type="GO" id="GO:0051539">
    <property type="term" value="F:4 iron, 4 sulfur cluster binding"/>
    <property type="evidence" value="ECO:0007669"/>
    <property type="project" value="UniProtKB-KW"/>
</dbReference>
<dbReference type="EMBL" id="CP067089">
    <property type="protein sequence ID" value="QQO09769.1"/>
    <property type="molecule type" value="Genomic_DNA"/>
</dbReference>
<evidence type="ECO:0000256" key="2">
    <source>
        <dbReference type="ARBA" id="ARBA00022691"/>
    </source>
</evidence>
<keyword evidence="10" id="KW-1185">Reference proteome</keyword>
<dbReference type="SFLD" id="SFLDG01082">
    <property type="entry name" value="B12-binding_domain_containing"/>
    <property type="match status" value="1"/>
</dbReference>
<dbReference type="InterPro" id="IPR006638">
    <property type="entry name" value="Elp3/MiaA/NifB-like_rSAM"/>
</dbReference>
<dbReference type="KEGG" id="bhc:JFL75_02325"/>
<evidence type="ECO:0000256" key="7">
    <source>
        <dbReference type="SAM" id="MobiDB-lite"/>
    </source>
</evidence>
<protein>
    <submittedName>
        <fullName evidence="9">YgiQ family radical SAM protein</fullName>
    </submittedName>
</protein>
<organism evidence="9 10">
    <name type="scientific">Breznakiella homolactica</name>
    <dbReference type="NCBI Taxonomy" id="2798577"/>
    <lineage>
        <taxon>Bacteria</taxon>
        <taxon>Pseudomonadati</taxon>
        <taxon>Spirochaetota</taxon>
        <taxon>Spirochaetia</taxon>
        <taxon>Spirochaetales</taxon>
        <taxon>Breznakiellaceae</taxon>
        <taxon>Breznakiella</taxon>
    </lineage>
</organism>
<feature type="binding site" evidence="6">
    <location>
        <position position="333"/>
    </location>
    <ligand>
        <name>[4Fe-4S] cluster</name>
        <dbReference type="ChEBI" id="CHEBI:49883"/>
        <note>4Fe-4S-S-AdoMet</note>
    </ligand>
</feature>
<evidence type="ECO:0000313" key="10">
    <source>
        <dbReference type="Proteomes" id="UP000595917"/>
    </source>
</evidence>
<evidence type="ECO:0000256" key="3">
    <source>
        <dbReference type="ARBA" id="ARBA00022723"/>
    </source>
</evidence>
<feature type="binding site" evidence="6">
    <location>
        <position position="326"/>
    </location>
    <ligand>
        <name>[4Fe-4S] cluster</name>
        <dbReference type="ChEBI" id="CHEBI:49883"/>
        <note>4Fe-4S-S-AdoMet</note>
    </ligand>
</feature>
<keyword evidence="2 6" id="KW-0949">S-adenosyl-L-methionine</keyword>
<dbReference type="SMART" id="SM00729">
    <property type="entry name" value="Elp3"/>
    <property type="match status" value="1"/>
</dbReference>